<evidence type="ECO:0000313" key="2">
    <source>
        <dbReference type="Proteomes" id="UP001177670"/>
    </source>
</evidence>
<dbReference type="AlphaFoldDB" id="A0AA40G422"/>
<feature type="non-terminal residue" evidence="1">
    <location>
        <position position="1"/>
    </location>
</feature>
<sequence>FRAGGHDLSSSVGRRTNGYSHATAGKLIVEGVDEAVKSKNRWIAGTLAQADVLLWNCRHVDADERSKTHQETLSES</sequence>
<proteinExistence type="predicted"/>
<evidence type="ECO:0000313" key="1">
    <source>
        <dbReference type="EMBL" id="KAK1130444.1"/>
    </source>
</evidence>
<dbReference type="Proteomes" id="UP001177670">
    <property type="component" value="Unassembled WGS sequence"/>
</dbReference>
<reference evidence="1" key="1">
    <citation type="submission" date="2021-10" db="EMBL/GenBank/DDBJ databases">
        <title>Melipona bicolor Genome sequencing and assembly.</title>
        <authorList>
            <person name="Araujo N.S."/>
            <person name="Arias M.C."/>
        </authorList>
    </citation>
    <scope>NUCLEOTIDE SEQUENCE</scope>
    <source>
        <strain evidence="1">USP_2M_L1-L4_2017</strain>
        <tissue evidence="1">Whole body</tissue>
    </source>
</reference>
<name>A0AA40G422_9HYME</name>
<protein>
    <submittedName>
        <fullName evidence="1">Uncharacterized protein</fullName>
    </submittedName>
</protein>
<organism evidence="1 2">
    <name type="scientific">Melipona bicolor</name>
    <dbReference type="NCBI Taxonomy" id="60889"/>
    <lineage>
        <taxon>Eukaryota</taxon>
        <taxon>Metazoa</taxon>
        <taxon>Ecdysozoa</taxon>
        <taxon>Arthropoda</taxon>
        <taxon>Hexapoda</taxon>
        <taxon>Insecta</taxon>
        <taxon>Pterygota</taxon>
        <taxon>Neoptera</taxon>
        <taxon>Endopterygota</taxon>
        <taxon>Hymenoptera</taxon>
        <taxon>Apocrita</taxon>
        <taxon>Aculeata</taxon>
        <taxon>Apoidea</taxon>
        <taxon>Anthophila</taxon>
        <taxon>Apidae</taxon>
        <taxon>Melipona</taxon>
    </lineage>
</organism>
<comment type="caution">
    <text evidence="1">The sequence shown here is derived from an EMBL/GenBank/DDBJ whole genome shotgun (WGS) entry which is preliminary data.</text>
</comment>
<dbReference type="EMBL" id="JAHYIQ010000007">
    <property type="protein sequence ID" value="KAK1130444.1"/>
    <property type="molecule type" value="Genomic_DNA"/>
</dbReference>
<accession>A0AA40G422</accession>
<keyword evidence="2" id="KW-1185">Reference proteome</keyword>
<gene>
    <name evidence="1" type="ORF">K0M31_018575</name>
</gene>